<feature type="compositionally biased region" description="Basic and acidic residues" evidence="1">
    <location>
        <begin position="191"/>
        <end position="203"/>
    </location>
</feature>
<evidence type="ECO:0000256" key="1">
    <source>
        <dbReference type="SAM" id="MobiDB-lite"/>
    </source>
</evidence>
<name>A0A4S8M8D4_DENBC</name>
<feature type="compositionally biased region" description="Polar residues" evidence="1">
    <location>
        <begin position="411"/>
        <end position="445"/>
    </location>
</feature>
<accession>A0A4S8M8D4</accession>
<keyword evidence="3" id="KW-1185">Reference proteome</keyword>
<dbReference type="AlphaFoldDB" id="A0A4S8M8D4"/>
<reference evidence="2 3" key="1">
    <citation type="journal article" date="2019" name="Nat. Ecol. Evol.">
        <title>Megaphylogeny resolves global patterns of mushroom evolution.</title>
        <authorList>
            <person name="Varga T."/>
            <person name="Krizsan K."/>
            <person name="Foldi C."/>
            <person name="Dima B."/>
            <person name="Sanchez-Garcia M."/>
            <person name="Sanchez-Ramirez S."/>
            <person name="Szollosi G.J."/>
            <person name="Szarkandi J.G."/>
            <person name="Papp V."/>
            <person name="Albert L."/>
            <person name="Andreopoulos W."/>
            <person name="Angelini C."/>
            <person name="Antonin V."/>
            <person name="Barry K.W."/>
            <person name="Bougher N.L."/>
            <person name="Buchanan P."/>
            <person name="Buyck B."/>
            <person name="Bense V."/>
            <person name="Catcheside P."/>
            <person name="Chovatia M."/>
            <person name="Cooper J."/>
            <person name="Damon W."/>
            <person name="Desjardin D."/>
            <person name="Finy P."/>
            <person name="Geml J."/>
            <person name="Haridas S."/>
            <person name="Hughes K."/>
            <person name="Justo A."/>
            <person name="Karasinski D."/>
            <person name="Kautmanova I."/>
            <person name="Kiss B."/>
            <person name="Kocsube S."/>
            <person name="Kotiranta H."/>
            <person name="LaButti K.M."/>
            <person name="Lechner B.E."/>
            <person name="Liimatainen K."/>
            <person name="Lipzen A."/>
            <person name="Lukacs Z."/>
            <person name="Mihaltcheva S."/>
            <person name="Morgado L.N."/>
            <person name="Niskanen T."/>
            <person name="Noordeloos M.E."/>
            <person name="Ohm R.A."/>
            <person name="Ortiz-Santana B."/>
            <person name="Ovrebo C."/>
            <person name="Racz N."/>
            <person name="Riley R."/>
            <person name="Savchenko A."/>
            <person name="Shiryaev A."/>
            <person name="Soop K."/>
            <person name="Spirin V."/>
            <person name="Szebenyi C."/>
            <person name="Tomsovsky M."/>
            <person name="Tulloss R.E."/>
            <person name="Uehling J."/>
            <person name="Grigoriev I.V."/>
            <person name="Vagvolgyi C."/>
            <person name="Papp T."/>
            <person name="Martin F.M."/>
            <person name="Miettinen O."/>
            <person name="Hibbett D.S."/>
            <person name="Nagy L.G."/>
        </authorList>
    </citation>
    <scope>NUCLEOTIDE SEQUENCE [LARGE SCALE GENOMIC DNA]</scope>
    <source>
        <strain evidence="2 3">CBS 962.96</strain>
    </source>
</reference>
<protein>
    <submittedName>
        <fullName evidence="2">Uncharacterized protein</fullName>
    </submittedName>
</protein>
<proteinExistence type="predicted"/>
<feature type="compositionally biased region" description="Basic residues" evidence="1">
    <location>
        <begin position="111"/>
        <end position="125"/>
    </location>
</feature>
<gene>
    <name evidence="2" type="ORF">K435DRAFT_526884</name>
</gene>
<feature type="region of interest" description="Disordered" evidence="1">
    <location>
        <begin position="289"/>
        <end position="445"/>
    </location>
</feature>
<evidence type="ECO:0000313" key="2">
    <source>
        <dbReference type="EMBL" id="THU98619.1"/>
    </source>
</evidence>
<evidence type="ECO:0000313" key="3">
    <source>
        <dbReference type="Proteomes" id="UP000297245"/>
    </source>
</evidence>
<feature type="compositionally biased region" description="Low complexity" evidence="1">
    <location>
        <begin position="375"/>
        <end position="385"/>
    </location>
</feature>
<dbReference type="EMBL" id="ML179133">
    <property type="protein sequence ID" value="THU98619.1"/>
    <property type="molecule type" value="Genomic_DNA"/>
</dbReference>
<feature type="region of interest" description="Disordered" evidence="1">
    <location>
        <begin position="174"/>
        <end position="210"/>
    </location>
</feature>
<feature type="compositionally biased region" description="Polar residues" evidence="1">
    <location>
        <begin position="328"/>
        <end position="357"/>
    </location>
</feature>
<sequence>MSNSEITTVKGSQDIVILPNRTRLDTLDEGIRAVGAFPQDRKYGLMAGHNDTELGRSDGFSQSSLNDRMVTGGGCESSFVNTGGLLYCHPAQTAILPLSHKMIPSYQPQDKKKKRSSRRSSRRNKTNGSRSSSDDEEDLALGNFNFFDENRGGQVFSTDVFRIGIDEDRIHHIRQSAPGSTSSLLPQDPRGLVDDKRNAESRQKGSNARGRDVNMFSRSVDAVVQNTSIHVTDESRGAVELPDSPSPEYIEAAKAIKAISSRRNPVVYMNTSSQPSYVATGNDAPGYHFSYPSTQGYPGQDSSYPQGGHYLPPPNHNTYGRHDPQAQYGPQTYSHTSAAPGSSSQGGHYPSSPNHTGNIYVRHDPRAQYGSQTYSHTSAAPSSSSQGGHYPSLPNHTGNIYGRHDPRAQYGPQTHTRTSPTYPTNYPSQSAGPYYSQYSGQHHRI</sequence>
<feature type="compositionally biased region" description="Polar residues" evidence="1">
    <location>
        <begin position="291"/>
        <end position="305"/>
    </location>
</feature>
<dbReference type="Proteomes" id="UP000297245">
    <property type="component" value="Unassembled WGS sequence"/>
</dbReference>
<feature type="region of interest" description="Disordered" evidence="1">
    <location>
        <begin position="100"/>
        <end position="137"/>
    </location>
</feature>
<organism evidence="2 3">
    <name type="scientific">Dendrothele bispora (strain CBS 962.96)</name>
    <dbReference type="NCBI Taxonomy" id="1314807"/>
    <lineage>
        <taxon>Eukaryota</taxon>
        <taxon>Fungi</taxon>
        <taxon>Dikarya</taxon>
        <taxon>Basidiomycota</taxon>
        <taxon>Agaricomycotina</taxon>
        <taxon>Agaricomycetes</taxon>
        <taxon>Agaricomycetidae</taxon>
        <taxon>Agaricales</taxon>
        <taxon>Agaricales incertae sedis</taxon>
        <taxon>Dendrothele</taxon>
    </lineage>
</organism>